<protein>
    <submittedName>
        <fullName evidence="1">Uncharacterized protein</fullName>
    </submittedName>
</protein>
<evidence type="ECO:0000313" key="1">
    <source>
        <dbReference type="EMBL" id="CAK9206081.1"/>
    </source>
</evidence>
<gene>
    <name evidence="1" type="ORF">CSSPTR1EN2_LOCUS8170</name>
</gene>
<organism evidence="1 2">
    <name type="scientific">Sphagnum troendelagicum</name>
    <dbReference type="NCBI Taxonomy" id="128251"/>
    <lineage>
        <taxon>Eukaryota</taxon>
        <taxon>Viridiplantae</taxon>
        <taxon>Streptophyta</taxon>
        <taxon>Embryophyta</taxon>
        <taxon>Bryophyta</taxon>
        <taxon>Sphagnophytina</taxon>
        <taxon>Sphagnopsida</taxon>
        <taxon>Sphagnales</taxon>
        <taxon>Sphagnaceae</taxon>
        <taxon>Sphagnum</taxon>
    </lineage>
</organism>
<keyword evidence="2" id="KW-1185">Reference proteome</keyword>
<accession>A0ABP0TVF3</accession>
<dbReference type="Proteomes" id="UP001497512">
    <property type="component" value="Chromosome 15"/>
</dbReference>
<sequence length="64" mass="6859">MAGAQRRILPGARPALATAALLVLAVTSFDIHRSIKSNEIPPTEAQVEALTAQIEDAKYSSNRQ</sequence>
<name>A0ABP0TVF3_9BRYO</name>
<dbReference type="EMBL" id="OZ019907">
    <property type="protein sequence ID" value="CAK9206081.1"/>
    <property type="molecule type" value="Genomic_DNA"/>
</dbReference>
<evidence type="ECO:0000313" key="2">
    <source>
        <dbReference type="Proteomes" id="UP001497512"/>
    </source>
</evidence>
<proteinExistence type="predicted"/>
<reference evidence="1" key="1">
    <citation type="submission" date="2024-02" db="EMBL/GenBank/DDBJ databases">
        <authorList>
            <consortium name="ELIXIR-Norway"/>
            <consortium name="Elixir Norway"/>
        </authorList>
    </citation>
    <scope>NUCLEOTIDE SEQUENCE</scope>
</reference>